<sequence>MSLFIHFLIQISFAAASFGPEMSQLFTNRKLFSGSWELSKETRFNDTAIILSPLNSTTGYGYAWRLRRPSNASWYGLFEFHISNRSALTQIGFYLTKDFGVSGTCFGGPCKFYGIAVLIEISNDSISFEIRRNNGKIDFANSSIIPEFTIPLNSSAFYLRIEDIDVNKLMIFANIDGINQMLYMGNTHIDVEKNWISVTSFNNKTSNEISMTLANLSFTDEIYMLEDFDDDNDQENDTYITATEFDKDSNLTNKDFKMISRVITQSKKNIDFKVDIDAVLEGITEFSRVLEKSATIKQTSKMIEELLFPYTDSWKRRSYLIVNETRHLIDELDTHLNNSKESIAIFRRRILSNFNKLNESIIEIENSLYESVKNSSKVVDSLKKREKIAKGTYFVQFISIFSIIEVIITILVVAKIVSSSHY</sequence>
<keyword evidence="1" id="KW-1133">Transmembrane helix</keyword>
<feature type="chain" id="PRO_5046655558" evidence="2">
    <location>
        <begin position="17"/>
        <end position="422"/>
    </location>
</feature>
<comment type="caution">
    <text evidence="4">The sequence shown here is derived from an EMBL/GenBank/DDBJ whole genome shotgun (WGS) entry which is preliminary data.</text>
</comment>
<keyword evidence="5" id="KW-1185">Reference proteome</keyword>
<evidence type="ECO:0000313" key="5">
    <source>
        <dbReference type="Proteomes" id="UP001470230"/>
    </source>
</evidence>
<name>A0ABR2K8N1_9EUKA</name>
<protein>
    <submittedName>
        <fullName evidence="4">Protein ERGIC-53</fullName>
    </submittedName>
</protein>
<dbReference type="Proteomes" id="UP001470230">
    <property type="component" value="Unassembled WGS sequence"/>
</dbReference>
<keyword evidence="2" id="KW-0732">Signal</keyword>
<proteinExistence type="predicted"/>
<dbReference type="Pfam" id="PF03388">
    <property type="entry name" value="Lectin_leg-like"/>
    <property type="match status" value="1"/>
</dbReference>
<dbReference type="InterPro" id="IPR005052">
    <property type="entry name" value="Lectin_leg"/>
</dbReference>
<gene>
    <name evidence="4" type="ORF">M9Y10_038315</name>
</gene>
<keyword evidence="1" id="KW-0472">Membrane</keyword>
<evidence type="ECO:0000256" key="1">
    <source>
        <dbReference type="SAM" id="Phobius"/>
    </source>
</evidence>
<keyword evidence="1" id="KW-0812">Transmembrane</keyword>
<evidence type="ECO:0000259" key="3">
    <source>
        <dbReference type="Pfam" id="PF03388"/>
    </source>
</evidence>
<feature type="signal peptide" evidence="2">
    <location>
        <begin position="1"/>
        <end position="16"/>
    </location>
</feature>
<evidence type="ECO:0000256" key="2">
    <source>
        <dbReference type="SAM" id="SignalP"/>
    </source>
</evidence>
<reference evidence="4 5" key="1">
    <citation type="submission" date="2024-04" db="EMBL/GenBank/DDBJ databases">
        <title>Tritrichomonas musculus Genome.</title>
        <authorList>
            <person name="Alves-Ferreira E."/>
            <person name="Grigg M."/>
            <person name="Lorenzi H."/>
            <person name="Galac M."/>
        </authorList>
    </citation>
    <scope>NUCLEOTIDE SEQUENCE [LARGE SCALE GENOMIC DNA]</scope>
    <source>
        <strain evidence="4 5">EAF2021</strain>
    </source>
</reference>
<dbReference type="Gene3D" id="2.60.120.200">
    <property type="match status" value="1"/>
</dbReference>
<organism evidence="4 5">
    <name type="scientific">Tritrichomonas musculus</name>
    <dbReference type="NCBI Taxonomy" id="1915356"/>
    <lineage>
        <taxon>Eukaryota</taxon>
        <taxon>Metamonada</taxon>
        <taxon>Parabasalia</taxon>
        <taxon>Tritrichomonadida</taxon>
        <taxon>Tritrichomonadidae</taxon>
        <taxon>Tritrichomonas</taxon>
    </lineage>
</organism>
<feature type="domain" description="L-type lectin-like" evidence="3">
    <location>
        <begin position="35"/>
        <end position="136"/>
    </location>
</feature>
<evidence type="ECO:0000313" key="4">
    <source>
        <dbReference type="EMBL" id="KAK8887277.1"/>
    </source>
</evidence>
<dbReference type="InterPro" id="IPR013320">
    <property type="entry name" value="ConA-like_dom_sf"/>
</dbReference>
<feature type="transmembrane region" description="Helical" evidence="1">
    <location>
        <begin position="393"/>
        <end position="417"/>
    </location>
</feature>
<dbReference type="EMBL" id="JAPFFF010000006">
    <property type="protein sequence ID" value="KAK8887277.1"/>
    <property type="molecule type" value="Genomic_DNA"/>
</dbReference>
<accession>A0ABR2K8N1</accession>
<dbReference type="SUPFAM" id="SSF49899">
    <property type="entry name" value="Concanavalin A-like lectins/glucanases"/>
    <property type="match status" value="1"/>
</dbReference>